<dbReference type="EMBL" id="BAHC01000245">
    <property type="protein sequence ID" value="GAB93775.1"/>
    <property type="molecule type" value="Genomic_DNA"/>
</dbReference>
<reference evidence="2 3" key="1">
    <citation type="submission" date="2012-08" db="EMBL/GenBank/DDBJ databases">
        <title>Whole genome shotgun sequence of Gordonia rhizosphera NBRC 16068.</title>
        <authorList>
            <person name="Takarada H."/>
            <person name="Isaki S."/>
            <person name="Hosoyama A."/>
            <person name="Tsuchikane K."/>
            <person name="Katsumata H."/>
            <person name="Baba S."/>
            <person name="Ohji S."/>
            <person name="Yamazaki S."/>
            <person name="Fujita N."/>
        </authorList>
    </citation>
    <scope>NUCLEOTIDE SEQUENCE [LARGE SCALE GENOMIC DNA]</scope>
    <source>
        <strain evidence="2 3">NBRC 16068</strain>
    </source>
</reference>
<organism evidence="2 3">
    <name type="scientific">Gordonia rhizosphera NBRC 16068</name>
    <dbReference type="NCBI Taxonomy" id="1108045"/>
    <lineage>
        <taxon>Bacteria</taxon>
        <taxon>Bacillati</taxon>
        <taxon>Actinomycetota</taxon>
        <taxon>Actinomycetes</taxon>
        <taxon>Mycobacteriales</taxon>
        <taxon>Gordoniaceae</taxon>
        <taxon>Gordonia</taxon>
    </lineage>
</organism>
<sequence length="50" mass="5751">MRENPAAGQPEDPDYWRRKSPHEFAGQPEDPEAWEEQEEDSSPNVPPAMD</sequence>
<feature type="region of interest" description="Disordered" evidence="1">
    <location>
        <begin position="1"/>
        <end position="50"/>
    </location>
</feature>
<evidence type="ECO:0000256" key="1">
    <source>
        <dbReference type="SAM" id="MobiDB-lite"/>
    </source>
</evidence>
<evidence type="ECO:0000313" key="2">
    <source>
        <dbReference type="EMBL" id="GAB93775.1"/>
    </source>
</evidence>
<dbReference type="Proteomes" id="UP000008363">
    <property type="component" value="Unassembled WGS sequence"/>
</dbReference>
<keyword evidence="3" id="KW-1185">Reference proteome</keyword>
<gene>
    <name evidence="2" type="ORF">GORHZ_245_00130</name>
</gene>
<evidence type="ECO:0000313" key="3">
    <source>
        <dbReference type="Proteomes" id="UP000008363"/>
    </source>
</evidence>
<comment type="caution">
    <text evidence="2">The sequence shown here is derived from an EMBL/GenBank/DDBJ whole genome shotgun (WGS) entry which is preliminary data.</text>
</comment>
<name>K6W3N9_9ACTN</name>
<protein>
    <submittedName>
        <fullName evidence="2">Uncharacterized protein</fullName>
    </submittedName>
</protein>
<proteinExistence type="predicted"/>
<dbReference type="AlphaFoldDB" id="K6W3N9"/>
<dbReference type="RefSeq" id="WP_006339342.1">
    <property type="nucleotide sequence ID" value="NZ_BAHC01000245.1"/>
</dbReference>
<feature type="compositionally biased region" description="Acidic residues" evidence="1">
    <location>
        <begin position="29"/>
        <end position="41"/>
    </location>
</feature>
<accession>K6W3N9</accession>